<dbReference type="GO" id="GO:0008202">
    <property type="term" value="P:steroid metabolic process"/>
    <property type="evidence" value="ECO:0007669"/>
    <property type="project" value="TreeGrafter"/>
</dbReference>
<evidence type="ECO:0000313" key="2">
    <source>
        <dbReference type="EMBL" id="KAL0390221.1"/>
    </source>
</evidence>
<dbReference type="GO" id="GO:0016020">
    <property type="term" value="C:membrane"/>
    <property type="evidence" value="ECO:0007669"/>
    <property type="project" value="TreeGrafter"/>
</dbReference>
<dbReference type="PANTHER" id="PTHR10801:SF0">
    <property type="entry name" value="DELTA(24)-STEROL REDUCTASE"/>
    <property type="match status" value="1"/>
</dbReference>
<keyword evidence="1" id="KW-0560">Oxidoreductase</keyword>
<gene>
    <name evidence="2" type="ORF">Scaly_0379200</name>
</gene>
<dbReference type="AlphaFoldDB" id="A0AAW2SEX6"/>
<dbReference type="PANTHER" id="PTHR10801">
    <property type="entry name" value="24-DEHYDROCHOLESTEROL REDUCTASE"/>
    <property type="match status" value="1"/>
</dbReference>
<protein>
    <submittedName>
        <fullName evidence="2">Delta(24)-sterol reductase</fullName>
    </submittedName>
</protein>
<dbReference type="EMBL" id="JACGWM010000002">
    <property type="protein sequence ID" value="KAL0390221.1"/>
    <property type="molecule type" value="Genomic_DNA"/>
</dbReference>
<reference evidence="2" key="2">
    <citation type="journal article" date="2024" name="Plant">
        <title>Genomic evolution and insights into agronomic trait innovations of Sesamum species.</title>
        <authorList>
            <person name="Miao H."/>
            <person name="Wang L."/>
            <person name="Qu L."/>
            <person name="Liu H."/>
            <person name="Sun Y."/>
            <person name="Le M."/>
            <person name="Wang Q."/>
            <person name="Wei S."/>
            <person name="Zheng Y."/>
            <person name="Lin W."/>
            <person name="Duan Y."/>
            <person name="Cao H."/>
            <person name="Xiong S."/>
            <person name="Wang X."/>
            <person name="Wei L."/>
            <person name="Li C."/>
            <person name="Ma Q."/>
            <person name="Ju M."/>
            <person name="Zhao R."/>
            <person name="Li G."/>
            <person name="Mu C."/>
            <person name="Tian Q."/>
            <person name="Mei H."/>
            <person name="Zhang T."/>
            <person name="Gao T."/>
            <person name="Zhang H."/>
        </authorList>
    </citation>
    <scope>NUCLEOTIDE SEQUENCE</scope>
    <source>
        <strain evidence="2">KEN8</strain>
    </source>
</reference>
<organism evidence="2">
    <name type="scientific">Sesamum calycinum</name>
    <dbReference type="NCBI Taxonomy" id="2727403"/>
    <lineage>
        <taxon>Eukaryota</taxon>
        <taxon>Viridiplantae</taxon>
        <taxon>Streptophyta</taxon>
        <taxon>Embryophyta</taxon>
        <taxon>Tracheophyta</taxon>
        <taxon>Spermatophyta</taxon>
        <taxon>Magnoliopsida</taxon>
        <taxon>eudicotyledons</taxon>
        <taxon>Gunneridae</taxon>
        <taxon>Pentapetalae</taxon>
        <taxon>asterids</taxon>
        <taxon>lamiids</taxon>
        <taxon>Lamiales</taxon>
        <taxon>Pedaliaceae</taxon>
        <taxon>Sesamum</taxon>
    </lineage>
</organism>
<dbReference type="GO" id="GO:0016628">
    <property type="term" value="F:oxidoreductase activity, acting on the CH-CH group of donors, NAD or NADP as acceptor"/>
    <property type="evidence" value="ECO:0007669"/>
    <property type="project" value="TreeGrafter"/>
</dbReference>
<dbReference type="GO" id="GO:0005737">
    <property type="term" value="C:cytoplasm"/>
    <property type="evidence" value="ECO:0007669"/>
    <property type="project" value="TreeGrafter"/>
</dbReference>
<name>A0AAW2SEX6_9LAMI</name>
<accession>A0AAW2SEX6</accession>
<evidence type="ECO:0000256" key="1">
    <source>
        <dbReference type="ARBA" id="ARBA00023002"/>
    </source>
</evidence>
<comment type="caution">
    <text evidence="2">The sequence shown here is derived from an EMBL/GenBank/DDBJ whole genome shotgun (WGS) entry which is preliminary data.</text>
</comment>
<sequence length="93" mass="11180">MAHEIENWLIENHGFQPQYPVPELTEKNFWRTFRDGLYEHCRWKYGALVNRSVYVMNQIRVEKEETEVAQERELGILETPKWISLENAVHGFC</sequence>
<dbReference type="InterPro" id="IPR040165">
    <property type="entry name" value="Diminuto-like"/>
</dbReference>
<proteinExistence type="predicted"/>
<reference evidence="2" key="1">
    <citation type="submission" date="2020-06" db="EMBL/GenBank/DDBJ databases">
        <authorList>
            <person name="Li T."/>
            <person name="Hu X."/>
            <person name="Zhang T."/>
            <person name="Song X."/>
            <person name="Zhang H."/>
            <person name="Dai N."/>
            <person name="Sheng W."/>
            <person name="Hou X."/>
            <person name="Wei L."/>
        </authorList>
    </citation>
    <scope>NUCLEOTIDE SEQUENCE</scope>
    <source>
        <strain evidence="2">KEN8</strain>
        <tissue evidence="2">Leaf</tissue>
    </source>
</reference>